<dbReference type="SUPFAM" id="SSF53706">
    <property type="entry name" value="Formate dehydrogenase/DMSO reductase, domains 1-3"/>
    <property type="match status" value="1"/>
</dbReference>
<reference evidence="1" key="1">
    <citation type="submission" date="2019-08" db="EMBL/GenBank/DDBJ databases">
        <authorList>
            <person name="Kucharzyk K."/>
            <person name="Murdoch R.W."/>
            <person name="Higgins S."/>
            <person name="Loffler F."/>
        </authorList>
    </citation>
    <scope>NUCLEOTIDE SEQUENCE</scope>
</reference>
<name>A0A644YLM4_9ZZZZ</name>
<evidence type="ECO:0008006" key="2">
    <source>
        <dbReference type="Google" id="ProtNLM"/>
    </source>
</evidence>
<dbReference type="PANTHER" id="PTHR39450:SF1">
    <property type="entry name" value="DUF1667 DOMAIN-CONTAINING PROTEIN"/>
    <property type="match status" value="1"/>
</dbReference>
<dbReference type="SUPFAM" id="SSF160148">
    <property type="entry name" value="CPE0013-like"/>
    <property type="match status" value="1"/>
</dbReference>
<protein>
    <recommendedName>
        <fullName evidence="2">4Fe-4S Mo/W bis-MGD-type domain-containing protein</fullName>
    </recommendedName>
</protein>
<dbReference type="Pfam" id="PF07892">
    <property type="entry name" value="DUF1667"/>
    <property type="match status" value="1"/>
</dbReference>
<dbReference type="PANTHER" id="PTHR39450">
    <property type="entry name" value="MOLYBDOPTERIN OXIDOREDUCTASE, 4FE-4S CLUSTER-BINDING SUBUNIT"/>
    <property type="match status" value="1"/>
</dbReference>
<comment type="caution">
    <text evidence="1">The sequence shown here is derived from an EMBL/GenBank/DDBJ whole genome shotgun (WGS) entry which is preliminary data.</text>
</comment>
<dbReference type="InterPro" id="IPR036593">
    <property type="entry name" value="CPE0013-like_sf"/>
</dbReference>
<proteinExistence type="predicted"/>
<dbReference type="InterPro" id="IPR012460">
    <property type="entry name" value="DUF1667"/>
</dbReference>
<dbReference type="AlphaFoldDB" id="A0A644YLM4"/>
<evidence type="ECO:0000313" key="1">
    <source>
        <dbReference type="EMBL" id="MPM29229.1"/>
    </source>
</evidence>
<dbReference type="Gene3D" id="3.10.530.10">
    <property type="entry name" value="CPE0013-like"/>
    <property type="match status" value="1"/>
</dbReference>
<sequence>MSVDKRVLTCIVCPRGCEMTATITDGVVTDVVGNSCPRGKKYAAEEITAPKRMLTSTVRVKNGALALVPVVSKTSLPKEKVLACAEALRKVIVEAPIAEGQVICPNILGLGVDIVASRSMPVVSDK</sequence>
<organism evidence="1">
    <name type="scientific">bioreactor metagenome</name>
    <dbReference type="NCBI Taxonomy" id="1076179"/>
    <lineage>
        <taxon>unclassified sequences</taxon>
        <taxon>metagenomes</taxon>
        <taxon>ecological metagenomes</taxon>
    </lineage>
</organism>
<dbReference type="EMBL" id="VSSQ01005457">
    <property type="protein sequence ID" value="MPM29229.1"/>
    <property type="molecule type" value="Genomic_DNA"/>
</dbReference>
<accession>A0A644YLM4</accession>
<gene>
    <name evidence="1" type="ORF">SDC9_75769</name>
</gene>